<dbReference type="Proteomes" id="UP000800094">
    <property type="component" value="Unassembled WGS sequence"/>
</dbReference>
<dbReference type="Pfam" id="PF26082">
    <property type="entry name" value="zf-C2H2_AcuF"/>
    <property type="match status" value="1"/>
</dbReference>
<protein>
    <recommendedName>
        <fullName evidence="2">C2H2-type domain-containing protein</fullName>
    </recommendedName>
</protein>
<evidence type="ECO:0000256" key="1">
    <source>
        <dbReference type="SAM" id="MobiDB-lite"/>
    </source>
</evidence>
<dbReference type="RefSeq" id="XP_033676842.1">
    <property type="nucleotide sequence ID" value="XM_033822888.1"/>
</dbReference>
<accession>A0A6A6HVQ9</accession>
<feature type="region of interest" description="Disordered" evidence="1">
    <location>
        <begin position="132"/>
        <end position="159"/>
    </location>
</feature>
<dbReference type="AlphaFoldDB" id="A0A6A6HVQ9"/>
<feature type="domain" description="C2H2-type" evidence="2">
    <location>
        <begin position="247"/>
        <end position="272"/>
    </location>
</feature>
<proteinExistence type="predicted"/>
<evidence type="ECO:0000313" key="3">
    <source>
        <dbReference type="EMBL" id="KAF2241838.1"/>
    </source>
</evidence>
<feature type="domain" description="C2H2-type" evidence="2">
    <location>
        <begin position="276"/>
        <end position="300"/>
    </location>
</feature>
<gene>
    <name evidence="3" type="ORF">BU26DRAFT_407990</name>
</gene>
<dbReference type="GeneID" id="54576218"/>
<dbReference type="EMBL" id="ML987210">
    <property type="protein sequence ID" value="KAF2241838.1"/>
    <property type="molecule type" value="Genomic_DNA"/>
</dbReference>
<dbReference type="PANTHER" id="PTHR35391">
    <property type="entry name" value="C2H2-TYPE DOMAIN-CONTAINING PROTEIN-RELATED"/>
    <property type="match status" value="1"/>
</dbReference>
<sequence>DQSERFRIWAGNLGAFQRLPSEASLDYRLRYSRKIAAQIEELLTDLLNTLDHTSPRDRFAQSLASNHAPFDPAFDIHHVRHKFPLLDGEDQAWLAERLVKAITQRRQYLQYARDHRNKLSKEPSDLWQPQDVSHEEHAFPASGQLKQLRTGKTKANRPESTLSATVASTLRLTDITMSQQDFQEDLSQTSYAQSIVEGGTESRLELPRLSDVSKGAETFECPFCFTIQSIQKEGSWRKHAFSDLRPYVCTFAECELKLFPSLRDWSEHEQRHRVQWYCHFCNTGNFETLEKFQRHLRLLHILDLTDDQLDALAEAGRRTVDQISALECPFCHDWEHKLREANPDIIPEGSVVVTPPQFMQHVGAHMRQLALFAVPR</sequence>
<reference evidence="3" key="1">
    <citation type="journal article" date="2020" name="Stud. Mycol.">
        <title>101 Dothideomycetes genomes: a test case for predicting lifestyles and emergence of pathogens.</title>
        <authorList>
            <person name="Haridas S."/>
            <person name="Albert R."/>
            <person name="Binder M."/>
            <person name="Bloem J."/>
            <person name="Labutti K."/>
            <person name="Salamov A."/>
            <person name="Andreopoulos B."/>
            <person name="Baker S."/>
            <person name="Barry K."/>
            <person name="Bills G."/>
            <person name="Bluhm B."/>
            <person name="Cannon C."/>
            <person name="Castanera R."/>
            <person name="Culley D."/>
            <person name="Daum C."/>
            <person name="Ezra D."/>
            <person name="Gonzalez J."/>
            <person name="Henrissat B."/>
            <person name="Kuo A."/>
            <person name="Liang C."/>
            <person name="Lipzen A."/>
            <person name="Lutzoni F."/>
            <person name="Magnuson J."/>
            <person name="Mondo S."/>
            <person name="Nolan M."/>
            <person name="Ohm R."/>
            <person name="Pangilinan J."/>
            <person name="Park H.-J."/>
            <person name="Ramirez L."/>
            <person name="Alfaro M."/>
            <person name="Sun H."/>
            <person name="Tritt A."/>
            <person name="Yoshinaga Y."/>
            <person name="Zwiers L.-H."/>
            <person name="Turgeon B."/>
            <person name="Goodwin S."/>
            <person name="Spatafora J."/>
            <person name="Crous P."/>
            <person name="Grigoriev I."/>
        </authorList>
    </citation>
    <scope>NUCLEOTIDE SEQUENCE</scope>
    <source>
        <strain evidence="3">CBS 122368</strain>
    </source>
</reference>
<name>A0A6A6HVQ9_9PLEO</name>
<feature type="non-terminal residue" evidence="3">
    <location>
        <position position="376"/>
    </location>
</feature>
<dbReference type="InterPro" id="IPR013087">
    <property type="entry name" value="Znf_C2H2_type"/>
</dbReference>
<evidence type="ECO:0000259" key="2">
    <source>
        <dbReference type="SMART" id="SM00355"/>
    </source>
</evidence>
<organism evidence="3 4">
    <name type="scientific">Trematosphaeria pertusa</name>
    <dbReference type="NCBI Taxonomy" id="390896"/>
    <lineage>
        <taxon>Eukaryota</taxon>
        <taxon>Fungi</taxon>
        <taxon>Dikarya</taxon>
        <taxon>Ascomycota</taxon>
        <taxon>Pezizomycotina</taxon>
        <taxon>Dothideomycetes</taxon>
        <taxon>Pleosporomycetidae</taxon>
        <taxon>Pleosporales</taxon>
        <taxon>Massarineae</taxon>
        <taxon>Trematosphaeriaceae</taxon>
        <taxon>Trematosphaeria</taxon>
    </lineage>
</organism>
<dbReference type="InterPro" id="IPR058925">
    <property type="entry name" value="zf-C2H2_AcuF"/>
</dbReference>
<keyword evidence="4" id="KW-1185">Reference proteome</keyword>
<dbReference type="SMART" id="SM00355">
    <property type="entry name" value="ZnF_C2H2"/>
    <property type="match status" value="2"/>
</dbReference>
<feature type="non-terminal residue" evidence="3">
    <location>
        <position position="1"/>
    </location>
</feature>
<dbReference type="OrthoDB" id="6133115at2759"/>
<dbReference type="PANTHER" id="PTHR35391:SF7">
    <property type="entry name" value="C2H2-TYPE DOMAIN-CONTAINING PROTEIN"/>
    <property type="match status" value="1"/>
</dbReference>
<evidence type="ECO:0000313" key="4">
    <source>
        <dbReference type="Proteomes" id="UP000800094"/>
    </source>
</evidence>